<dbReference type="Proteomes" id="UP000051952">
    <property type="component" value="Unassembled WGS sequence"/>
</dbReference>
<keyword evidence="9 10" id="KW-0472">Membrane</keyword>
<dbReference type="PANTHER" id="PTHR10791">
    <property type="entry name" value="RAG1-ACTIVATING PROTEIN 1"/>
    <property type="match status" value="1"/>
</dbReference>
<evidence type="ECO:0000256" key="2">
    <source>
        <dbReference type="ARBA" id="ARBA00007809"/>
    </source>
</evidence>
<protein>
    <submittedName>
        <fullName evidence="11">Sugar efflux transporter, putative</fullName>
    </submittedName>
</protein>
<dbReference type="PANTHER" id="PTHR10791:SF30">
    <property type="entry name" value="SUGAR TRANSPORTER SWEET1"/>
    <property type="match status" value="1"/>
</dbReference>
<dbReference type="Pfam" id="PF03083">
    <property type="entry name" value="MtN3_slv"/>
    <property type="match status" value="2"/>
</dbReference>
<keyword evidence="8 10" id="KW-1133">Transmembrane helix</keyword>
<evidence type="ECO:0000256" key="9">
    <source>
        <dbReference type="ARBA" id="ARBA00023136"/>
    </source>
</evidence>
<evidence type="ECO:0000256" key="4">
    <source>
        <dbReference type="ARBA" id="ARBA00022475"/>
    </source>
</evidence>
<feature type="transmembrane region" description="Helical" evidence="10">
    <location>
        <begin position="6"/>
        <end position="30"/>
    </location>
</feature>
<dbReference type="AlphaFoldDB" id="A0A0S4JK63"/>
<gene>
    <name evidence="11" type="ORF">BSAL_02430</name>
</gene>
<keyword evidence="12" id="KW-1185">Reference proteome</keyword>
<evidence type="ECO:0000256" key="10">
    <source>
        <dbReference type="SAM" id="Phobius"/>
    </source>
</evidence>
<evidence type="ECO:0000256" key="3">
    <source>
        <dbReference type="ARBA" id="ARBA00022448"/>
    </source>
</evidence>
<reference evidence="12" key="1">
    <citation type="submission" date="2015-09" db="EMBL/GenBank/DDBJ databases">
        <authorList>
            <consortium name="Pathogen Informatics"/>
        </authorList>
    </citation>
    <scope>NUCLEOTIDE SEQUENCE [LARGE SCALE GENOMIC DNA]</scope>
    <source>
        <strain evidence="12">Lake Konstanz</strain>
    </source>
</reference>
<keyword evidence="7" id="KW-0677">Repeat</keyword>
<dbReference type="InterPro" id="IPR004316">
    <property type="entry name" value="SWEET_rpt"/>
</dbReference>
<comment type="similarity">
    <text evidence="2">Belongs to the SWEET sugar transporter family.</text>
</comment>
<evidence type="ECO:0000256" key="8">
    <source>
        <dbReference type="ARBA" id="ARBA00022989"/>
    </source>
</evidence>
<feature type="transmembrane region" description="Helical" evidence="10">
    <location>
        <begin position="111"/>
        <end position="128"/>
    </location>
</feature>
<dbReference type="GO" id="GO:0051119">
    <property type="term" value="F:sugar transmembrane transporter activity"/>
    <property type="evidence" value="ECO:0007669"/>
    <property type="project" value="InterPro"/>
</dbReference>
<evidence type="ECO:0000313" key="11">
    <source>
        <dbReference type="EMBL" id="CUG91889.1"/>
    </source>
</evidence>
<feature type="transmembrane region" description="Helical" evidence="10">
    <location>
        <begin position="70"/>
        <end position="90"/>
    </location>
</feature>
<accession>A0A0S4JK63</accession>
<keyword evidence="3" id="KW-0813">Transport</keyword>
<feature type="transmembrane region" description="Helical" evidence="10">
    <location>
        <begin position="197"/>
        <end position="218"/>
    </location>
</feature>
<name>A0A0S4JK63_BODSA</name>
<evidence type="ECO:0000256" key="7">
    <source>
        <dbReference type="ARBA" id="ARBA00022737"/>
    </source>
</evidence>
<evidence type="ECO:0000256" key="5">
    <source>
        <dbReference type="ARBA" id="ARBA00022597"/>
    </source>
</evidence>
<evidence type="ECO:0000256" key="6">
    <source>
        <dbReference type="ARBA" id="ARBA00022692"/>
    </source>
</evidence>
<keyword evidence="4" id="KW-1003">Cell membrane</keyword>
<keyword evidence="5" id="KW-0762">Sugar transport</keyword>
<organism evidence="11 12">
    <name type="scientific">Bodo saltans</name>
    <name type="common">Flagellated protozoan</name>
    <dbReference type="NCBI Taxonomy" id="75058"/>
    <lineage>
        <taxon>Eukaryota</taxon>
        <taxon>Discoba</taxon>
        <taxon>Euglenozoa</taxon>
        <taxon>Kinetoplastea</taxon>
        <taxon>Metakinetoplastina</taxon>
        <taxon>Eubodonida</taxon>
        <taxon>Bodonidae</taxon>
        <taxon>Bodo</taxon>
    </lineage>
</organism>
<dbReference type="EMBL" id="CYKH01001978">
    <property type="protein sequence ID" value="CUG91889.1"/>
    <property type="molecule type" value="Genomic_DNA"/>
</dbReference>
<feature type="transmembrane region" description="Helical" evidence="10">
    <location>
        <begin position="167"/>
        <end position="191"/>
    </location>
</feature>
<proteinExistence type="inferred from homology"/>
<dbReference type="OrthoDB" id="409725at2759"/>
<dbReference type="Gene3D" id="1.20.1280.290">
    <property type="match status" value="2"/>
</dbReference>
<dbReference type="InterPro" id="IPR047664">
    <property type="entry name" value="SWEET"/>
</dbReference>
<dbReference type="VEuPathDB" id="TriTrypDB:BSAL_02430"/>
<dbReference type="OMA" id="CSLWLRY"/>
<evidence type="ECO:0000256" key="1">
    <source>
        <dbReference type="ARBA" id="ARBA00004651"/>
    </source>
</evidence>
<evidence type="ECO:0000313" key="12">
    <source>
        <dbReference type="Proteomes" id="UP000051952"/>
    </source>
</evidence>
<sequence>MELVTAVSWLGTATGVVLLSAPITAVRDLAASGDVGAVTCSYYVVQLLNCTSWVVYGLLVEAYAVAVSNLWGALVAIYCILVFMHTLRIAEIAGKKNPWTTYINSLRRVKIIVMLIMCLLLTINHVLQTYGRQLASHAVGTFSGFTGVLMLAAPLERIRHIITTKSATVLSVHVTFWGIVNRSTWVCFAIMAHDRYILVPNSIGLLVGGVSGVLLCWFRASRQSKTISQMV</sequence>
<keyword evidence="6 10" id="KW-0812">Transmembrane</keyword>
<feature type="transmembrane region" description="Helical" evidence="10">
    <location>
        <begin position="134"/>
        <end position="155"/>
    </location>
</feature>
<comment type="subcellular location">
    <subcellularLocation>
        <location evidence="1">Cell membrane</location>
        <topology evidence="1">Multi-pass membrane protein</topology>
    </subcellularLocation>
</comment>
<dbReference type="GO" id="GO:0005886">
    <property type="term" value="C:plasma membrane"/>
    <property type="evidence" value="ECO:0007669"/>
    <property type="project" value="UniProtKB-SubCell"/>
</dbReference>